<evidence type="ECO:0000313" key="3">
    <source>
        <dbReference type="Proteomes" id="UP000004778"/>
    </source>
</evidence>
<accession>C0W4M2</accession>
<proteinExistence type="predicted"/>
<comment type="caution">
    <text evidence="2">The sequence shown here is derived from an EMBL/GenBank/DDBJ whole genome shotgun (WGS) entry which is preliminary data.</text>
</comment>
<sequence length="56" mass="5931">MPEPPRLYAVGHVLAWDLRLAPTPRHGLVHSLALSSPSPPPSRPGFSVLDRGLGPG</sequence>
<dbReference type="EMBL" id="ACFH01000053">
    <property type="protein sequence ID" value="EEH66356.1"/>
    <property type="molecule type" value="Genomic_DNA"/>
</dbReference>
<keyword evidence="3" id="KW-1185">Reference proteome</keyword>
<organism evidence="2 3">
    <name type="scientific">Actinomyces urogenitalis DSM 15434</name>
    <dbReference type="NCBI Taxonomy" id="525246"/>
    <lineage>
        <taxon>Bacteria</taxon>
        <taxon>Bacillati</taxon>
        <taxon>Actinomycetota</taxon>
        <taxon>Actinomycetes</taxon>
        <taxon>Actinomycetales</taxon>
        <taxon>Actinomycetaceae</taxon>
        <taxon>Actinomyces</taxon>
    </lineage>
</organism>
<dbReference type="HOGENOM" id="CLU_3003704_0_0_11"/>
<gene>
    <name evidence="2" type="ORF">HMPREF0058_0830</name>
</gene>
<name>C0W4M2_9ACTO</name>
<protein>
    <submittedName>
        <fullName evidence="2">Uncharacterized protein</fullName>
    </submittedName>
</protein>
<evidence type="ECO:0000256" key="1">
    <source>
        <dbReference type="SAM" id="MobiDB-lite"/>
    </source>
</evidence>
<evidence type="ECO:0000313" key="2">
    <source>
        <dbReference type="EMBL" id="EEH66356.1"/>
    </source>
</evidence>
<dbReference type="AlphaFoldDB" id="C0W4M2"/>
<reference evidence="2 3" key="1">
    <citation type="submission" date="2009-01" db="EMBL/GenBank/DDBJ databases">
        <authorList>
            <person name="Qin X."/>
            <person name="Bachman B."/>
            <person name="Battles P."/>
            <person name="Bell A."/>
            <person name="Bess C."/>
            <person name="Bickham C."/>
            <person name="Chaboub L."/>
            <person name="Chen D."/>
            <person name="Coyle M."/>
            <person name="Deiros D.R."/>
            <person name="Dinh H."/>
            <person name="Forbes L."/>
            <person name="Fowler G."/>
            <person name="Francisco L."/>
            <person name="Fu Q."/>
            <person name="Gubbala S."/>
            <person name="Hale W."/>
            <person name="Han Y."/>
            <person name="Hemphill L."/>
            <person name="Highlander S.K."/>
            <person name="Hirani K."/>
            <person name="Hogues M."/>
            <person name="Jackson L."/>
            <person name="Jakkamsetti A."/>
            <person name="Javaid M."/>
            <person name="Jiang H."/>
            <person name="Korchina V."/>
            <person name="Kovar C."/>
            <person name="Lara F."/>
            <person name="Lee S."/>
            <person name="Mata R."/>
            <person name="Mathew T."/>
            <person name="Moen C."/>
            <person name="Morales K."/>
            <person name="Munidasa M."/>
            <person name="Nazareth L."/>
            <person name="Ngo R."/>
            <person name="Nguyen L."/>
            <person name="Okwuonu G."/>
            <person name="Ongeri F."/>
            <person name="Patil S."/>
            <person name="Petrosino J."/>
            <person name="Pham C."/>
            <person name="Pham P."/>
            <person name="Pu L.-L."/>
            <person name="Puazo M."/>
            <person name="Raj R."/>
            <person name="Reid J."/>
            <person name="Rouhana J."/>
            <person name="Saada N."/>
            <person name="Shang Y."/>
            <person name="Simmons D."/>
            <person name="Thornton R."/>
            <person name="Warren J."/>
            <person name="Weissenberger G."/>
            <person name="Zhang J."/>
            <person name="Zhang L."/>
            <person name="Zhou C."/>
            <person name="Zhu D."/>
            <person name="Muzny D."/>
            <person name="Worley K."/>
            <person name="Gibbs R."/>
        </authorList>
    </citation>
    <scope>NUCLEOTIDE SEQUENCE [LARGE SCALE GENOMIC DNA]</scope>
    <source>
        <strain evidence="2 3">DSM 15434</strain>
    </source>
</reference>
<dbReference type="Proteomes" id="UP000004778">
    <property type="component" value="Unassembled WGS sequence"/>
</dbReference>
<feature type="region of interest" description="Disordered" evidence="1">
    <location>
        <begin position="31"/>
        <end position="56"/>
    </location>
</feature>